<dbReference type="EMBL" id="JARXVQ010000001">
    <property type="protein sequence ID" value="MDH6182503.1"/>
    <property type="molecule type" value="Genomic_DNA"/>
</dbReference>
<organism evidence="1 2">
    <name type="scientific">Antiquaquibacter oligotrophicus</name>
    <dbReference type="NCBI Taxonomy" id="2880260"/>
    <lineage>
        <taxon>Bacteria</taxon>
        <taxon>Bacillati</taxon>
        <taxon>Actinomycetota</taxon>
        <taxon>Actinomycetes</taxon>
        <taxon>Micrococcales</taxon>
        <taxon>Microbacteriaceae</taxon>
        <taxon>Antiquaquibacter</taxon>
    </lineage>
</organism>
<dbReference type="RefSeq" id="WP_322134780.1">
    <property type="nucleotide sequence ID" value="NZ_CP085036.1"/>
</dbReference>
<comment type="caution">
    <text evidence="1">The sequence shown here is derived from an EMBL/GenBank/DDBJ whole genome shotgun (WGS) entry which is preliminary data.</text>
</comment>
<dbReference type="Proteomes" id="UP001160142">
    <property type="component" value="Unassembled WGS sequence"/>
</dbReference>
<dbReference type="InterPro" id="IPR011335">
    <property type="entry name" value="Restrct_endonuc-II-like"/>
</dbReference>
<evidence type="ECO:0000313" key="2">
    <source>
        <dbReference type="Proteomes" id="UP001160142"/>
    </source>
</evidence>
<protein>
    <recommendedName>
        <fullName evidence="3">DUF559 domain-containing protein</fullName>
    </recommendedName>
</protein>
<keyword evidence="2" id="KW-1185">Reference proteome</keyword>
<sequence length="310" mass="34387">MPRRVPLPPELHGRAFRVADARSLGMREGRLRGPDLTDIHRGARAPAILDPDDLLHACAAYTPLLGNHHFSHLTAARLWGCPLPTSFNRHEPLHVSTPYPGRAPRRPGIHGHQVRDPRTSARFGFPISDAASTWLALATALSIEELVVCGDHLVLSPHVLDPHDPRPYVTVEELEQRASLHAGRGSRAAASALRMIRPGAESRPETRLRLLLVGAGLPEPEVNVPVTDAAGRWLGRGDLVYRRWSTVVEYDGDHHRTDDIQYDRDITRIDAFHAAGWNVVRVRKRGLSIARGDTVARVVRALRDHGWNPS</sequence>
<accession>A0ABT6KRA5</accession>
<name>A0ABT6KRA5_9MICO</name>
<reference evidence="1 2" key="1">
    <citation type="submission" date="2023-04" db="EMBL/GenBank/DDBJ databases">
        <title>Genome Encyclopedia of Bacteria and Archaea VI: Functional Genomics of Type Strains.</title>
        <authorList>
            <person name="Whitman W."/>
        </authorList>
    </citation>
    <scope>NUCLEOTIDE SEQUENCE [LARGE SCALE GENOMIC DNA]</scope>
    <source>
        <strain evidence="1 2">SG_E_30_P1</strain>
    </source>
</reference>
<evidence type="ECO:0000313" key="1">
    <source>
        <dbReference type="EMBL" id="MDH6182503.1"/>
    </source>
</evidence>
<evidence type="ECO:0008006" key="3">
    <source>
        <dbReference type="Google" id="ProtNLM"/>
    </source>
</evidence>
<gene>
    <name evidence="1" type="ORF">M2152_002685</name>
</gene>
<dbReference type="SUPFAM" id="SSF52980">
    <property type="entry name" value="Restriction endonuclease-like"/>
    <property type="match status" value="1"/>
</dbReference>
<proteinExistence type="predicted"/>